<dbReference type="SUPFAM" id="SSF54427">
    <property type="entry name" value="NTF2-like"/>
    <property type="match status" value="1"/>
</dbReference>
<sequence>MAARSRNGRRTSEKGIPSEWLAIIDVTCRRKVSEDGGRGLDTQGERKRVAIACQGGGSHTAFTAGVLKRLLRAEELKGHEVVGLSGTSGGAVCALLAWHHLLRDDAAGAAEALDAFWRDNSATAPHERIINHWIVWAGNLQNFVTMPALSPYDNYFSASAIEDEFKRLLERRVNFTEVGVQPEGSYPMLLVGAVDVISGEFRAFNSRRDKISPETILASAAIPTLFRSVHLDDGGVYWDGLFSQNPPVNQLTDEGPDEIWVIQINPKELGTEPRTGAQIADRRNELSGNLSLHQELGFIEKIDQMLEEGHLVRDAKYKQIVVRVIEMSRSRFPGSLGTASKLNRDPRFIEDLMSHGEAQAEEFLAALAFEDAWRSRDPETMMSFFTEDAELVSSAPFPEGGPYKGRAQIQPFVAEHLAEVARVDLTKKQVARDGVAWTVRALTDEESADQVEGVAEAEFRGGNVKTLRLGSGPRPG</sequence>
<evidence type="ECO:0000256" key="3">
    <source>
        <dbReference type="ARBA" id="ARBA00023098"/>
    </source>
</evidence>
<dbReference type="InterPro" id="IPR050301">
    <property type="entry name" value="NTE"/>
</dbReference>
<proteinExistence type="predicted"/>
<evidence type="ECO:0000256" key="4">
    <source>
        <dbReference type="PROSITE-ProRule" id="PRU01161"/>
    </source>
</evidence>
<organism evidence="6">
    <name type="scientific">uncultured Chloroflexia bacterium</name>
    <dbReference type="NCBI Taxonomy" id="1672391"/>
    <lineage>
        <taxon>Bacteria</taxon>
        <taxon>Bacillati</taxon>
        <taxon>Chloroflexota</taxon>
        <taxon>Chloroflexia</taxon>
        <taxon>environmental samples</taxon>
    </lineage>
</organism>
<evidence type="ECO:0000313" key="6">
    <source>
        <dbReference type="EMBL" id="CAA9348304.1"/>
    </source>
</evidence>
<dbReference type="Gene3D" id="3.10.450.50">
    <property type="match status" value="1"/>
</dbReference>
<feature type="short sequence motif" description="GXSXG" evidence="4">
    <location>
        <begin position="86"/>
        <end position="90"/>
    </location>
</feature>
<reference evidence="6" key="1">
    <citation type="submission" date="2020-02" db="EMBL/GenBank/DDBJ databases">
        <authorList>
            <person name="Meier V. D."/>
        </authorList>
    </citation>
    <scope>NUCLEOTIDE SEQUENCE</scope>
    <source>
        <strain evidence="6">AVDCRST_MAG93</strain>
    </source>
</reference>
<dbReference type="SUPFAM" id="SSF52151">
    <property type="entry name" value="FabD/lysophospholipase-like"/>
    <property type="match status" value="1"/>
</dbReference>
<protein>
    <submittedName>
        <fullName evidence="6">Ferredoxin reductase</fullName>
    </submittedName>
</protein>
<gene>
    <name evidence="6" type="ORF">AVDCRST_MAG93-6997</name>
</gene>
<keyword evidence="1 4" id="KW-0378">Hydrolase</keyword>
<dbReference type="Pfam" id="PF12680">
    <property type="entry name" value="SnoaL_2"/>
    <property type="match status" value="1"/>
</dbReference>
<keyword evidence="2 4" id="KW-0442">Lipid degradation</keyword>
<dbReference type="InterPro" id="IPR032710">
    <property type="entry name" value="NTF2-like_dom_sf"/>
</dbReference>
<dbReference type="InterPro" id="IPR037401">
    <property type="entry name" value="SnoaL-like"/>
</dbReference>
<dbReference type="EMBL" id="CADCTR010002356">
    <property type="protein sequence ID" value="CAA9348304.1"/>
    <property type="molecule type" value="Genomic_DNA"/>
</dbReference>
<dbReference type="InterPro" id="IPR016035">
    <property type="entry name" value="Acyl_Trfase/lysoPLipase"/>
</dbReference>
<name>A0A6J4M2E0_9CHLR</name>
<dbReference type="AlphaFoldDB" id="A0A6J4M2E0"/>
<dbReference type="GO" id="GO:0016787">
    <property type="term" value="F:hydrolase activity"/>
    <property type="evidence" value="ECO:0007669"/>
    <property type="project" value="UniProtKB-UniRule"/>
</dbReference>
<dbReference type="Gene3D" id="3.40.1090.10">
    <property type="entry name" value="Cytosolic phospholipase A2 catalytic domain"/>
    <property type="match status" value="2"/>
</dbReference>
<accession>A0A6J4M2E0</accession>
<dbReference type="GO" id="GO:0016042">
    <property type="term" value="P:lipid catabolic process"/>
    <property type="evidence" value="ECO:0007669"/>
    <property type="project" value="UniProtKB-UniRule"/>
</dbReference>
<dbReference type="PANTHER" id="PTHR14226">
    <property type="entry name" value="NEUROPATHY TARGET ESTERASE/SWISS CHEESE D.MELANOGASTER"/>
    <property type="match status" value="1"/>
</dbReference>
<comment type="caution">
    <text evidence="4">Lacks conserved residue(s) required for the propagation of feature annotation.</text>
</comment>
<feature type="active site" description="Nucleophile" evidence="4">
    <location>
        <position position="88"/>
    </location>
</feature>
<dbReference type="InterPro" id="IPR002641">
    <property type="entry name" value="PNPLA_dom"/>
</dbReference>
<dbReference type="PANTHER" id="PTHR14226:SF78">
    <property type="entry name" value="SLR0060 PROTEIN"/>
    <property type="match status" value="1"/>
</dbReference>
<dbReference type="PROSITE" id="PS51635">
    <property type="entry name" value="PNPLA"/>
    <property type="match status" value="1"/>
</dbReference>
<dbReference type="Pfam" id="PF01734">
    <property type="entry name" value="Patatin"/>
    <property type="match status" value="1"/>
</dbReference>
<feature type="domain" description="PNPLA" evidence="5">
    <location>
        <begin position="51"/>
        <end position="252"/>
    </location>
</feature>
<keyword evidence="3 4" id="KW-0443">Lipid metabolism</keyword>
<evidence type="ECO:0000259" key="5">
    <source>
        <dbReference type="PROSITE" id="PS51635"/>
    </source>
</evidence>
<evidence type="ECO:0000256" key="1">
    <source>
        <dbReference type="ARBA" id="ARBA00022801"/>
    </source>
</evidence>
<evidence type="ECO:0000256" key="2">
    <source>
        <dbReference type="ARBA" id="ARBA00022963"/>
    </source>
</evidence>
<feature type="active site" description="Proton acceptor" evidence="4">
    <location>
        <position position="239"/>
    </location>
</feature>